<evidence type="ECO:0000313" key="2">
    <source>
        <dbReference type="Proteomes" id="UP001432322"/>
    </source>
</evidence>
<dbReference type="EMBL" id="BTSY01000001">
    <property type="protein sequence ID" value="GMT11802.1"/>
    <property type="molecule type" value="Genomic_DNA"/>
</dbReference>
<protein>
    <submittedName>
        <fullName evidence="1">Uncharacterized protein</fullName>
    </submittedName>
</protein>
<accession>A0AAV5V0C4</accession>
<dbReference type="AlphaFoldDB" id="A0AAV5V0C4"/>
<organism evidence="1 2">
    <name type="scientific">Pristionchus fissidentatus</name>
    <dbReference type="NCBI Taxonomy" id="1538716"/>
    <lineage>
        <taxon>Eukaryota</taxon>
        <taxon>Metazoa</taxon>
        <taxon>Ecdysozoa</taxon>
        <taxon>Nematoda</taxon>
        <taxon>Chromadorea</taxon>
        <taxon>Rhabditida</taxon>
        <taxon>Rhabditina</taxon>
        <taxon>Diplogasteromorpha</taxon>
        <taxon>Diplogasteroidea</taxon>
        <taxon>Neodiplogasteridae</taxon>
        <taxon>Pristionchus</taxon>
    </lineage>
</organism>
<name>A0AAV5V0C4_9BILA</name>
<reference evidence="1" key="1">
    <citation type="submission" date="2023-10" db="EMBL/GenBank/DDBJ databases">
        <title>Genome assembly of Pristionchus species.</title>
        <authorList>
            <person name="Yoshida K."/>
            <person name="Sommer R.J."/>
        </authorList>
    </citation>
    <scope>NUCLEOTIDE SEQUENCE</scope>
    <source>
        <strain evidence="1">RS5133</strain>
    </source>
</reference>
<proteinExistence type="predicted"/>
<sequence>HLGLESFHIRATCGIPTETNSIRTGFQGDLRTVGASETGKHFRSENAIVDCESVTASVRLEECDLHYRLLLRIGLEQQIVTSANARRKRVRGRDDLIWGEM</sequence>
<gene>
    <name evidence="1" type="ORF">PFISCL1PPCAC_3099</name>
</gene>
<keyword evidence="2" id="KW-1185">Reference proteome</keyword>
<comment type="caution">
    <text evidence="1">The sequence shown here is derived from an EMBL/GenBank/DDBJ whole genome shotgun (WGS) entry which is preliminary data.</text>
</comment>
<feature type="non-terminal residue" evidence="1">
    <location>
        <position position="1"/>
    </location>
</feature>
<dbReference type="Proteomes" id="UP001432322">
    <property type="component" value="Unassembled WGS sequence"/>
</dbReference>
<evidence type="ECO:0000313" key="1">
    <source>
        <dbReference type="EMBL" id="GMT11802.1"/>
    </source>
</evidence>
<feature type="non-terminal residue" evidence="1">
    <location>
        <position position="101"/>
    </location>
</feature>